<organism evidence="3 4">
    <name type="scientific">Mycena citricolor</name>
    <dbReference type="NCBI Taxonomy" id="2018698"/>
    <lineage>
        <taxon>Eukaryota</taxon>
        <taxon>Fungi</taxon>
        <taxon>Dikarya</taxon>
        <taxon>Basidiomycota</taxon>
        <taxon>Agaricomycotina</taxon>
        <taxon>Agaricomycetes</taxon>
        <taxon>Agaricomycetidae</taxon>
        <taxon>Agaricales</taxon>
        <taxon>Marasmiineae</taxon>
        <taxon>Mycenaceae</taxon>
        <taxon>Mycena</taxon>
    </lineage>
</organism>
<dbReference type="SUPFAM" id="SSF53474">
    <property type="entry name" value="alpha/beta-Hydrolases"/>
    <property type="match status" value="1"/>
</dbReference>
<accession>A0AAD2K1Q1</accession>
<dbReference type="InterPro" id="IPR007751">
    <property type="entry name" value="DUF676_lipase-like"/>
</dbReference>
<evidence type="ECO:0000256" key="1">
    <source>
        <dbReference type="ARBA" id="ARBA00007920"/>
    </source>
</evidence>
<dbReference type="AlphaFoldDB" id="A0AAD2K1Q1"/>
<sequence>VYSAQKQDDLLQAVATTLQSTLHLMSTHLLVLVHGMWGNPNHLAELHRIITETHPELHVLVSKTNSEENTYDGIDLGAERVAQEIYDEVAKLDADGRKVNQFSITGYSLGGLVSRYVIGILRQRSFFDHIAPINFNTFATPHIGLVRYASFFSSMASFLGPKLLSRTGEQFYCVDKWSAKGRPLLEVMADPDRIFYQALASFKSIQIYANALNDMTVPYVTAAIDLHDPFVTMTATGLNVQVVLSSTFQSCSDQA</sequence>
<dbReference type="InterPro" id="IPR029058">
    <property type="entry name" value="AB_hydrolase_fold"/>
</dbReference>
<dbReference type="Pfam" id="PF05057">
    <property type="entry name" value="DUF676"/>
    <property type="match status" value="1"/>
</dbReference>
<dbReference type="EMBL" id="CAVNYO010000399">
    <property type="protein sequence ID" value="CAK5274045.1"/>
    <property type="molecule type" value="Genomic_DNA"/>
</dbReference>
<comment type="similarity">
    <text evidence="1">Belongs to the putative lipase ROG1 family.</text>
</comment>
<dbReference type="PANTHER" id="PTHR12482">
    <property type="entry name" value="LIPASE ROG1-RELATED-RELATED"/>
    <property type="match status" value="1"/>
</dbReference>
<evidence type="ECO:0000313" key="4">
    <source>
        <dbReference type="Proteomes" id="UP001295794"/>
    </source>
</evidence>
<reference evidence="3" key="1">
    <citation type="submission" date="2023-11" db="EMBL/GenBank/DDBJ databases">
        <authorList>
            <person name="De Vega J J."/>
            <person name="De Vega J J."/>
        </authorList>
    </citation>
    <scope>NUCLEOTIDE SEQUENCE</scope>
</reference>
<evidence type="ECO:0000313" key="3">
    <source>
        <dbReference type="EMBL" id="CAK5274045.1"/>
    </source>
</evidence>
<dbReference type="Gene3D" id="3.40.50.1820">
    <property type="entry name" value="alpha/beta hydrolase"/>
    <property type="match status" value="1"/>
</dbReference>
<dbReference type="PANTHER" id="PTHR12482:SF62">
    <property type="entry name" value="LIPASE ROG1-RELATED"/>
    <property type="match status" value="1"/>
</dbReference>
<feature type="domain" description="DUF676" evidence="2">
    <location>
        <begin position="27"/>
        <end position="221"/>
    </location>
</feature>
<name>A0AAD2K1Q1_9AGAR</name>
<comment type="caution">
    <text evidence="3">The sequence shown here is derived from an EMBL/GenBank/DDBJ whole genome shotgun (WGS) entry which is preliminary data.</text>
</comment>
<dbReference type="InterPro" id="IPR044294">
    <property type="entry name" value="Lipase-like"/>
</dbReference>
<protein>
    <recommendedName>
        <fullName evidence="2">DUF676 domain-containing protein</fullName>
    </recommendedName>
</protein>
<dbReference type="Proteomes" id="UP001295794">
    <property type="component" value="Unassembled WGS sequence"/>
</dbReference>
<gene>
    <name evidence="3" type="ORF">MYCIT1_LOCUS20953</name>
</gene>
<proteinExistence type="inferred from homology"/>
<evidence type="ECO:0000259" key="2">
    <source>
        <dbReference type="Pfam" id="PF05057"/>
    </source>
</evidence>
<keyword evidence="4" id="KW-1185">Reference proteome</keyword>
<feature type="non-terminal residue" evidence="3">
    <location>
        <position position="255"/>
    </location>
</feature>